<proteinExistence type="predicted"/>
<keyword evidence="3" id="KW-1185">Reference proteome</keyword>
<evidence type="ECO:0000313" key="2">
    <source>
        <dbReference type="EMBL" id="QDV27836.1"/>
    </source>
</evidence>
<accession>A0A518GGW1</accession>
<reference evidence="2 3" key="1">
    <citation type="submission" date="2019-02" db="EMBL/GenBank/DDBJ databases">
        <title>Deep-cultivation of Planctomycetes and their phenomic and genomic characterization uncovers novel biology.</title>
        <authorList>
            <person name="Wiegand S."/>
            <person name="Jogler M."/>
            <person name="Boedeker C."/>
            <person name="Pinto D."/>
            <person name="Vollmers J."/>
            <person name="Rivas-Marin E."/>
            <person name="Kohn T."/>
            <person name="Peeters S.H."/>
            <person name="Heuer A."/>
            <person name="Rast P."/>
            <person name="Oberbeckmann S."/>
            <person name="Bunk B."/>
            <person name="Jeske O."/>
            <person name="Meyerdierks A."/>
            <person name="Storesund J.E."/>
            <person name="Kallscheuer N."/>
            <person name="Luecker S."/>
            <person name="Lage O.M."/>
            <person name="Pohl T."/>
            <person name="Merkel B.J."/>
            <person name="Hornburger P."/>
            <person name="Mueller R.-W."/>
            <person name="Bruemmer F."/>
            <person name="Labrenz M."/>
            <person name="Spormann A.M."/>
            <person name="Op den Camp H."/>
            <person name="Overmann J."/>
            <person name="Amann R."/>
            <person name="Jetten M.S.M."/>
            <person name="Mascher T."/>
            <person name="Medema M.H."/>
            <person name="Devos D.P."/>
            <person name="Kaster A.-K."/>
            <person name="Ovreas L."/>
            <person name="Rohde M."/>
            <person name="Galperin M.Y."/>
            <person name="Jogler C."/>
        </authorList>
    </citation>
    <scope>NUCLEOTIDE SEQUENCE [LARGE SCALE GENOMIC DNA]</scope>
    <source>
        <strain evidence="2 3">Q31a</strain>
    </source>
</reference>
<gene>
    <name evidence="2" type="ORF">Q31a_62290</name>
</gene>
<protein>
    <submittedName>
        <fullName evidence="2">Uncharacterized protein</fullName>
    </submittedName>
</protein>
<organism evidence="2 3">
    <name type="scientific">Aureliella helgolandensis</name>
    <dbReference type="NCBI Taxonomy" id="2527968"/>
    <lineage>
        <taxon>Bacteria</taxon>
        <taxon>Pseudomonadati</taxon>
        <taxon>Planctomycetota</taxon>
        <taxon>Planctomycetia</taxon>
        <taxon>Pirellulales</taxon>
        <taxon>Pirellulaceae</taxon>
        <taxon>Aureliella</taxon>
    </lineage>
</organism>
<evidence type="ECO:0000256" key="1">
    <source>
        <dbReference type="SAM" id="MobiDB-lite"/>
    </source>
</evidence>
<dbReference type="Proteomes" id="UP000318017">
    <property type="component" value="Chromosome"/>
</dbReference>
<dbReference type="EMBL" id="CP036298">
    <property type="protein sequence ID" value="QDV27836.1"/>
    <property type="molecule type" value="Genomic_DNA"/>
</dbReference>
<dbReference type="KEGG" id="ahel:Q31a_62290"/>
<name>A0A518GGW1_9BACT</name>
<sequence>MRAIPRWFLSRECICLGQAVWGRYSASGRMESFARLIYNFSSIEAPTTSLAAEKFQLPSRRAQQSSVLRRGSESGGTKNWESSCPKRKKLSCYSYY</sequence>
<dbReference type="AlphaFoldDB" id="A0A518GGW1"/>
<feature type="region of interest" description="Disordered" evidence="1">
    <location>
        <begin position="59"/>
        <end position="85"/>
    </location>
</feature>
<evidence type="ECO:0000313" key="3">
    <source>
        <dbReference type="Proteomes" id="UP000318017"/>
    </source>
</evidence>